<keyword evidence="3" id="KW-0560">Oxidoreductase</keyword>
<proteinExistence type="inferred from homology"/>
<name>A0A5K7SGL0_9BACT</name>
<evidence type="ECO:0000256" key="1">
    <source>
        <dbReference type="ARBA" id="ARBA00006484"/>
    </source>
</evidence>
<accession>A0A5K7SGL0</accession>
<evidence type="ECO:0000256" key="3">
    <source>
        <dbReference type="ARBA" id="ARBA00023002"/>
    </source>
</evidence>
<dbReference type="EMBL" id="AP018694">
    <property type="protein sequence ID" value="BBE20364.1"/>
    <property type="molecule type" value="Genomic_DNA"/>
</dbReference>
<dbReference type="SUPFAM" id="SSF51735">
    <property type="entry name" value="NAD(P)-binding Rossmann-fold domains"/>
    <property type="match status" value="1"/>
</dbReference>
<dbReference type="GO" id="GO:0016614">
    <property type="term" value="F:oxidoreductase activity, acting on CH-OH group of donors"/>
    <property type="evidence" value="ECO:0007669"/>
    <property type="project" value="UniProtKB-ARBA"/>
</dbReference>
<dbReference type="Gene3D" id="3.40.50.720">
    <property type="entry name" value="NAD(P)-binding Rossmann-like Domain"/>
    <property type="match status" value="1"/>
</dbReference>
<dbReference type="PANTHER" id="PTHR48107">
    <property type="entry name" value="NADPH-DEPENDENT ALDEHYDE REDUCTASE-LIKE PROTEIN, CHLOROPLASTIC-RELATED"/>
    <property type="match status" value="1"/>
</dbReference>
<dbReference type="PRINTS" id="PR00081">
    <property type="entry name" value="GDHRDH"/>
</dbReference>
<dbReference type="PANTHER" id="PTHR48107:SF7">
    <property type="entry name" value="RE15974P"/>
    <property type="match status" value="1"/>
</dbReference>
<sequence length="251" mass="26882">MTKIALVTGGSRGIGRAIVLSLAQKGIDIVFTYKGNETAAAQVIYEVKNLNQKAKAFQLDTGNIRGFDAFINTLSQYLNDEYQKSNLDFLINNAGIGLYGGVADTTEETFDAVMNVNFKGVYFLTQKMLPLLNDGGSIVNVSSSLTRVCVPNVSVYASIKSAIETYTKYLANELGKRRITANVVAPGATATDFADGATKDNEERRKLTASTTALGRVGEPEDIGGVVAFLCSEEAKWVNAQRIEASGGAKL</sequence>
<dbReference type="AlphaFoldDB" id="A0A5K7SGL0"/>
<dbReference type="KEGG" id="anf:AQPE_4555"/>
<dbReference type="Proteomes" id="UP001193389">
    <property type="component" value="Chromosome"/>
</dbReference>
<dbReference type="InterPro" id="IPR036291">
    <property type="entry name" value="NAD(P)-bd_dom_sf"/>
</dbReference>
<evidence type="ECO:0000313" key="5">
    <source>
        <dbReference type="Proteomes" id="UP001193389"/>
    </source>
</evidence>
<keyword evidence="5" id="KW-1185">Reference proteome</keyword>
<reference evidence="4" key="1">
    <citation type="journal article" date="2020" name="Int. J. Syst. Evol. Microbiol.">
        <title>Aquipluma nitroreducens gen. nov. sp. nov., a novel facultatively anaerobic bacterium isolated from a freshwater lake.</title>
        <authorList>
            <person name="Watanabe M."/>
            <person name="Kojima H."/>
            <person name="Fukui M."/>
        </authorList>
    </citation>
    <scope>NUCLEOTIDE SEQUENCE</scope>
    <source>
        <strain evidence="4">MeG22</strain>
    </source>
</reference>
<organism evidence="4 5">
    <name type="scientific">Aquipluma nitroreducens</name>
    <dbReference type="NCBI Taxonomy" id="2010828"/>
    <lineage>
        <taxon>Bacteria</taxon>
        <taxon>Pseudomonadati</taxon>
        <taxon>Bacteroidota</taxon>
        <taxon>Bacteroidia</taxon>
        <taxon>Marinilabiliales</taxon>
        <taxon>Prolixibacteraceae</taxon>
        <taxon>Aquipluma</taxon>
    </lineage>
</organism>
<dbReference type="RefSeq" id="WP_318348518.1">
    <property type="nucleotide sequence ID" value="NZ_AP018694.1"/>
</dbReference>
<keyword evidence="2" id="KW-0521">NADP</keyword>
<dbReference type="PRINTS" id="PR00080">
    <property type="entry name" value="SDRFAMILY"/>
</dbReference>
<comment type="similarity">
    <text evidence="1">Belongs to the short-chain dehydrogenases/reductases (SDR) family.</text>
</comment>
<dbReference type="InterPro" id="IPR002347">
    <property type="entry name" value="SDR_fam"/>
</dbReference>
<dbReference type="Pfam" id="PF13561">
    <property type="entry name" value="adh_short_C2"/>
    <property type="match status" value="1"/>
</dbReference>
<evidence type="ECO:0000256" key="2">
    <source>
        <dbReference type="ARBA" id="ARBA00022857"/>
    </source>
</evidence>
<gene>
    <name evidence="4" type="ORF">AQPE_4555</name>
</gene>
<evidence type="ECO:0000313" key="4">
    <source>
        <dbReference type="EMBL" id="BBE20364.1"/>
    </source>
</evidence>
<dbReference type="FunFam" id="3.40.50.720:FF:000374">
    <property type="entry name" value="3-oxoacyl-(Acyl-carrier-protein) reductase"/>
    <property type="match status" value="1"/>
</dbReference>
<protein>
    <submittedName>
        <fullName evidence="4">Short-chain alcohol dehydrogenase-like protein</fullName>
    </submittedName>
</protein>